<dbReference type="Pfam" id="PF01255">
    <property type="entry name" value="Prenyltransf"/>
    <property type="match status" value="1"/>
</dbReference>
<keyword evidence="1 3" id="KW-0808">Transferase</keyword>
<dbReference type="InterPro" id="IPR036424">
    <property type="entry name" value="UPP_synth-like_sf"/>
</dbReference>
<evidence type="ECO:0000313" key="3">
    <source>
        <dbReference type="EMBL" id="CUN73981.1"/>
    </source>
</evidence>
<gene>
    <name evidence="3" type="primary">uppS1</name>
    <name evidence="3" type="ORF">ERS852471_00441</name>
</gene>
<dbReference type="SUPFAM" id="SSF64005">
    <property type="entry name" value="Undecaprenyl diphosphate synthase"/>
    <property type="match status" value="1"/>
</dbReference>
<reference evidence="3 4" key="1">
    <citation type="submission" date="2015-09" db="EMBL/GenBank/DDBJ databases">
        <authorList>
            <consortium name="Pathogen Informatics"/>
        </authorList>
    </citation>
    <scope>NUCLEOTIDE SEQUENCE [LARGE SCALE GENOMIC DNA]</scope>
    <source>
        <strain evidence="3 4">2789STDY5834856</strain>
    </source>
</reference>
<sequence length="214" mass="24346">MRIPNHIGIIPDGNRRWAESKGFSKEKGYSLGGITPGLLLFKLCQKAGVKEITYYGFTTDNTKRPSIQKAAFIKACVDAVKILSNEDAELLVVGNTESKSFPKELLPYTTRRVFGKGGIKVNFLVNYGWEWDLYSLKSTSNKSKSIMPTIHSSEISRIDLIIRWGGRRRLSGFLPVQSVYSDFYVVNEFWPDFKPEHFYNALDWYNDQDITLGG</sequence>
<dbReference type="InterPro" id="IPR001441">
    <property type="entry name" value="UPP_synth-like"/>
</dbReference>
<dbReference type="OrthoDB" id="4191603at2"/>
<organism evidence="3 4">
    <name type="scientific">Clostridium disporicum</name>
    <dbReference type="NCBI Taxonomy" id="84024"/>
    <lineage>
        <taxon>Bacteria</taxon>
        <taxon>Bacillati</taxon>
        <taxon>Bacillota</taxon>
        <taxon>Clostridia</taxon>
        <taxon>Eubacteriales</taxon>
        <taxon>Clostridiaceae</taxon>
        <taxon>Clostridium</taxon>
    </lineage>
</organism>
<dbReference type="EC" id="2.5.1.31" evidence="3"/>
<dbReference type="EMBL" id="CYZX01000002">
    <property type="protein sequence ID" value="CUN73981.1"/>
    <property type="molecule type" value="Genomic_DNA"/>
</dbReference>
<name>A0A173ZCH3_9CLOT</name>
<evidence type="ECO:0000313" key="4">
    <source>
        <dbReference type="Proteomes" id="UP000095594"/>
    </source>
</evidence>
<dbReference type="GO" id="GO:0016094">
    <property type="term" value="P:polyprenol biosynthetic process"/>
    <property type="evidence" value="ECO:0007669"/>
    <property type="project" value="TreeGrafter"/>
</dbReference>
<dbReference type="RefSeq" id="WP_055263468.1">
    <property type="nucleotide sequence ID" value="NZ_CABIXQ010000002.1"/>
</dbReference>
<evidence type="ECO:0000256" key="2">
    <source>
        <dbReference type="ARBA" id="ARBA00038453"/>
    </source>
</evidence>
<dbReference type="PANTHER" id="PTHR10291">
    <property type="entry name" value="DEHYDRODOLICHYL DIPHOSPHATE SYNTHASE FAMILY MEMBER"/>
    <property type="match status" value="1"/>
</dbReference>
<dbReference type="Proteomes" id="UP000095594">
    <property type="component" value="Unassembled WGS sequence"/>
</dbReference>
<proteinExistence type="inferred from homology"/>
<evidence type="ECO:0000256" key="1">
    <source>
        <dbReference type="ARBA" id="ARBA00022679"/>
    </source>
</evidence>
<dbReference type="CDD" id="cd00475">
    <property type="entry name" value="Cis_IPPS"/>
    <property type="match status" value="1"/>
</dbReference>
<accession>A0A173ZCH3</accession>
<dbReference type="GO" id="GO:0008834">
    <property type="term" value="F:ditrans,polycis-undecaprenyl-diphosphate synthase [(2E,6E)-farnesyl-diphosphate specific] activity"/>
    <property type="evidence" value="ECO:0007669"/>
    <property type="project" value="UniProtKB-EC"/>
</dbReference>
<dbReference type="PANTHER" id="PTHR10291:SF43">
    <property type="entry name" value="DEHYDRODOLICHYL DIPHOSPHATE SYNTHASE COMPLEX SUBUNIT DHDDS"/>
    <property type="match status" value="1"/>
</dbReference>
<comment type="similarity">
    <text evidence="2">Belongs to the UPP synthase family. Z-FPP synthase subfamily.</text>
</comment>
<dbReference type="AlphaFoldDB" id="A0A173ZCH3"/>
<protein>
    <submittedName>
        <fullName evidence="3">Di-trans-poly-cis-decaprenylcistransferase UppS</fullName>
        <ecNumber evidence="3">2.5.1.31</ecNumber>
    </submittedName>
</protein>
<dbReference type="Gene3D" id="3.40.1180.10">
    <property type="entry name" value="Decaprenyl diphosphate synthase-like"/>
    <property type="match status" value="1"/>
</dbReference>